<dbReference type="EMBL" id="FTOT01000008">
    <property type="protein sequence ID" value="SIT19685.1"/>
    <property type="molecule type" value="Genomic_DNA"/>
</dbReference>
<proteinExistence type="predicted"/>
<evidence type="ECO:0000313" key="2">
    <source>
        <dbReference type="Proteomes" id="UP000186141"/>
    </source>
</evidence>
<dbReference type="STRING" id="1086013.SAMN05421774_10822"/>
<dbReference type="Proteomes" id="UP000186141">
    <property type="component" value="Unassembled WGS sequence"/>
</dbReference>
<gene>
    <name evidence="1" type="ORF">SAMN05421774_10822</name>
</gene>
<reference evidence="1 2" key="1">
    <citation type="submission" date="2017-01" db="EMBL/GenBank/DDBJ databases">
        <authorList>
            <person name="Mah S.A."/>
            <person name="Swanson W.J."/>
            <person name="Moy G.W."/>
            <person name="Vacquier V.D."/>
        </authorList>
    </citation>
    <scope>NUCLEOTIDE SEQUENCE [LARGE SCALE GENOMIC DNA]</scope>
    <source>
        <strain evidence="1 2">DSM 26375</strain>
    </source>
</reference>
<organism evidence="1 2">
    <name type="scientific">Gemmobacter megaterium</name>
    <dbReference type="NCBI Taxonomy" id="1086013"/>
    <lineage>
        <taxon>Bacteria</taxon>
        <taxon>Pseudomonadati</taxon>
        <taxon>Pseudomonadota</taxon>
        <taxon>Alphaproteobacteria</taxon>
        <taxon>Rhodobacterales</taxon>
        <taxon>Paracoccaceae</taxon>
        <taxon>Gemmobacter</taxon>
    </lineage>
</organism>
<dbReference type="RefSeq" id="WP_159441455.1">
    <property type="nucleotide sequence ID" value="NZ_FTOT01000008.1"/>
</dbReference>
<accession>A0A1N7QA20</accession>
<dbReference type="AlphaFoldDB" id="A0A1N7QA20"/>
<sequence length="148" mass="16279">MTGRPPVTVTDAQRAEVETLAAVLNAEQIADFLGIGRTTFFALMNRDPDLSERYKRGKARTVGAVAQSLVTKARAGNVTAMIFYLKTQGGWRETLEVATPASLPESTLDLTRLSDETLREMLAICERGQAADTIELEKDRANDHWSIP</sequence>
<keyword evidence="2" id="KW-1185">Reference proteome</keyword>
<dbReference type="OrthoDB" id="8966809at2"/>
<evidence type="ECO:0000313" key="1">
    <source>
        <dbReference type="EMBL" id="SIT19685.1"/>
    </source>
</evidence>
<protein>
    <submittedName>
        <fullName evidence="1">Uncharacterized protein</fullName>
    </submittedName>
</protein>
<name>A0A1N7QA20_9RHOB</name>